<dbReference type="Proteomes" id="UP001175226">
    <property type="component" value="Unassembled WGS sequence"/>
</dbReference>
<accession>A0AA39J4V8</accession>
<gene>
    <name evidence="1" type="ORF">EV421DRAFT_1716206</name>
</gene>
<name>A0AA39J4V8_9AGAR</name>
<feature type="non-terminal residue" evidence="1">
    <location>
        <position position="1"/>
    </location>
</feature>
<dbReference type="AlphaFoldDB" id="A0AA39J4V8"/>
<reference evidence="1" key="1">
    <citation type="submission" date="2023-06" db="EMBL/GenBank/DDBJ databases">
        <authorList>
            <consortium name="Lawrence Berkeley National Laboratory"/>
            <person name="Ahrendt S."/>
            <person name="Sahu N."/>
            <person name="Indic B."/>
            <person name="Wong-Bajracharya J."/>
            <person name="Merenyi Z."/>
            <person name="Ke H.-M."/>
            <person name="Monk M."/>
            <person name="Kocsube S."/>
            <person name="Drula E."/>
            <person name="Lipzen A."/>
            <person name="Balint B."/>
            <person name="Henrissat B."/>
            <person name="Andreopoulos B."/>
            <person name="Martin F.M."/>
            <person name="Harder C.B."/>
            <person name="Rigling D."/>
            <person name="Ford K.L."/>
            <person name="Foster G.D."/>
            <person name="Pangilinan J."/>
            <person name="Papanicolaou A."/>
            <person name="Barry K."/>
            <person name="LaButti K."/>
            <person name="Viragh M."/>
            <person name="Koriabine M."/>
            <person name="Yan M."/>
            <person name="Riley R."/>
            <person name="Champramary S."/>
            <person name="Plett K.L."/>
            <person name="Tsai I.J."/>
            <person name="Slot J."/>
            <person name="Sipos G."/>
            <person name="Plett J."/>
            <person name="Nagy L.G."/>
            <person name="Grigoriev I.V."/>
        </authorList>
    </citation>
    <scope>NUCLEOTIDE SEQUENCE</scope>
    <source>
        <strain evidence="1">FPL87.14</strain>
    </source>
</reference>
<sequence>DQGGLEILDLQAHNKAIEAMWIKELLSNKKPTWTFYAHNIIAQANLSSEKNIDQSIKMNIFLQSFNAKKSILPPDLCRILSLAKETGVWAEGIIFSREILHSRPIWYHSEADPKIRSLTRSSASICLRDKHNLWLVGEVEEISQLLDDPNHNCELWNARCECHICTAMRENLGCKKPNNCMLRVKELLDTLPNKWDPRFMLPEDYKEGPEPMDESFKFDR</sequence>
<keyword evidence="2" id="KW-1185">Reference proteome</keyword>
<organism evidence="1 2">
    <name type="scientific">Armillaria borealis</name>
    <dbReference type="NCBI Taxonomy" id="47425"/>
    <lineage>
        <taxon>Eukaryota</taxon>
        <taxon>Fungi</taxon>
        <taxon>Dikarya</taxon>
        <taxon>Basidiomycota</taxon>
        <taxon>Agaricomycotina</taxon>
        <taxon>Agaricomycetes</taxon>
        <taxon>Agaricomycetidae</taxon>
        <taxon>Agaricales</taxon>
        <taxon>Marasmiineae</taxon>
        <taxon>Physalacriaceae</taxon>
        <taxon>Armillaria</taxon>
    </lineage>
</organism>
<evidence type="ECO:0000313" key="1">
    <source>
        <dbReference type="EMBL" id="KAK0436133.1"/>
    </source>
</evidence>
<comment type="caution">
    <text evidence="1">The sequence shown here is derived from an EMBL/GenBank/DDBJ whole genome shotgun (WGS) entry which is preliminary data.</text>
</comment>
<proteinExistence type="predicted"/>
<protein>
    <submittedName>
        <fullName evidence="1">Uncharacterized protein</fullName>
    </submittedName>
</protein>
<dbReference type="EMBL" id="JAUEPT010000057">
    <property type="protein sequence ID" value="KAK0436133.1"/>
    <property type="molecule type" value="Genomic_DNA"/>
</dbReference>
<evidence type="ECO:0000313" key="2">
    <source>
        <dbReference type="Proteomes" id="UP001175226"/>
    </source>
</evidence>